<accession>A0ABV1X3W7</accession>
<comment type="caution">
    <text evidence="3">The sequence shown here is derived from an EMBL/GenBank/DDBJ whole genome shotgun (WGS) entry which is preliminary data.</text>
</comment>
<evidence type="ECO:0000259" key="2">
    <source>
        <dbReference type="Pfam" id="PF00668"/>
    </source>
</evidence>
<evidence type="ECO:0000313" key="4">
    <source>
        <dbReference type="Proteomes" id="UP001474181"/>
    </source>
</evidence>
<dbReference type="Gene3D" id="3.30.559.10">
    <property type="entry name" value="Chloramphenicol acetyltransferase-like domain"/>
    <property type="match status" value="1"/>
</dbReference>
<protein>
    <submittedName>
        <fullName evidence="3">Condensation domain-containing protein</fullName>
    </submittedName>
</protein>
<feature type="compositionally biased region" description="Gly residues" evidence="1">
    <location>
        <begin position="242"/>
        <end position="267"/>
    </location>
</feature>
<dbReference type="Proteomes" id="UP001474181">
    <property type="component" value="Unassembled WGS sequence"/>
</dbReference>
<feature type="non-terminal residue" evidence="3">
    <location>
        <position position="291"/>
    </location>
</feature>
<dbReference type="InterPro" id="IPR023213">
    <property type="entry name" value="CAT-like_dom_sf"/>
</dbReference>
<dbReference type="Pfam" id="PF00668">
    <property type="entry name" value="Condensation"/>
    <property type="match status" value="1"/>
</dbReference>
<reference evidence="3 4" key="1">
    <citation type="submission" date="2024-06" db="EMBL/GenBank/DDBJ databases">
        <title>The Natural Products Discovery Center: Release of the First 8490 Sequenced Strains for Exploring Actinobacteria Biosynthetic Diversity.</title>
        <authorList>
            <person name="Kalkreuter E."/>
            <person name="Kautsar S.A."/>
            <person name="Yang D."/>
            <person name="Bader C.D."/>
            <person name="Teijaro C.N."/>
            <person name="Fluegel L."/>
            <person name="Davis C.M."/>
            <person name="Simpson J.R."/>
            <person name="Lauterbach L."/>
            <person name="Steele A.D."/>
            <person name="Gui C."/>
            <person name="Meng S."/>
            <person name="Li G."/>
            <person name="Viehrig K."/>
            <person name="Ye F."/>
            <person name="Su P."/>
            <person name="Kiefer A.F."/>
            <person name="Nichols A."/>
            <person name="Cepeda A.J."/>
            <person name="Yan W."/>
            <person name="Fan B."/>
            <person name="Jiang Y."/>
            <person name="Adhikari A."/>
            <person name="Zheng C.-J."/>
            <person name="Schuster L."/>
            <person name="Cowan T.M."/>
            <person name="Smanski M.J."/>
            <person name="Chevrette M.G."/>
            <person name="De Carvalho L.P.S."/>
            <person name="Shen B."/>
        </authorList>
    </citation>
    <scope>NUCLEOTIDE SEQUENCE [LARGE SCALE GENOMIC DNA]</scope>
    <source>
        <strain evidence="3 4">NPDC000234</strain>
    </source>
</reference>
<sequence length="291" mass="31243">MNERVGGVFPLSDSQEGIWRAQRLGGPHALYSVGQAVEITGALDVAAFETALRRTVEETEVLGLRFAEDAAGEVWASVRTPRWTLRLEDLRNADPGRLESRMREELARVEDPLGERLFSFVLFRLDENRHCWFQGFNHLLLDGFSCGLIARRVADVYSALAGAPDSREGLVPEETSESRENSVTSGAMPGSTPLSDRECVSVGEVLDGEARYRESVEFEDDRLYWRERFADRPELAGISGAVVGGGRGGAAGESGDGGESGESGEGGVLRATGALSPEAAEALRAAAQGAG</sequence>
<keyword evidence="4" id="KW-1185">Reference proteome</keyword>
<feature type="domain" description="Condensation" evidence="2">
    <location>
        <begin position="7"/>
        <end position="160"/>
    </location>
</feature>
<dbReference type="SUPFAM" id="SSF52777">
    <property type="entry name" value="CoA-dependent acyltransferases"/>
    <property type="match status" value="1"/>
</dbReference>
<dbReference type="InterPro" id="IPR001242">
    <property type="entry name" value="Condensation_dom"/>
</dbReference>
<dbReference type="RefSeq" id="WP_350785242.1">
    <property type="nucleotide sequence ID" value="NZ_JBEPEK010000268.1"/>
</dbReference>
<proteinExistence type="predicted"/>
<evidence type="ECO:0000256" key="1">
    <source>
        <dbReference type="SAM" id="MobiDB-lite"/>
    </source>
</evidence>
<feature type="region of interest" description="Disordered" evidence="1">
    <location>
        <begin position="164"/>
        <end position="196"/>
    </location>
</feature>
<name>A0ABV1X3W7_9ACTN</name>
<feature type="compositionally biased region" description="Basic and acidic residues" evidence="1">
    <location>
        <begin position="165"/>
        <end position="180"/>
    </location>
</feature>
<dbReference type="EMBL" id="JBEPEK010000268">
    <property type="protein sequence ID" value="MER7183703.1"/>
    <property type="molecule type" value="Genomic_DNA"/>
</dbReference>
<organism evidence="3 4">
    <name type="scientific">Streptomyces hyaluromycini</name>
    <dbReference type="NCBI Taxonomy" id="1377993"/>
    <lineage>
        <taxon>Bacteria</taxon>
        <taxon>Bacillati</taxon>
        <taxon>Actinomycetota</taxon>
        <taxon>Actinomycetes</taxon>
        <taxon>Kitasatosporales</taxon>
        <taxon>Streptomycetaceae</taxon>
        <taxon>Streptomyces</taxon>
    </lineage>
</organism>
<evidence type="ECO:0000313" key="3">
    <source>
        <dbReference type="EMBL" id="MER7183703.1"/>
    </source>
</evidence>
<feature type="region of interest" description="Disordered" evidence="1">
    <location>
        <begin position="241"/>
        <end position="275"/>
    </location>
</feature>
<gene>
    <name evidence="3" type="ORF">ABT404_30245</name>
</gene>